<evidence type="ECO:0000313" key="3">
    <source>
        <dbReference type="Proteomes" id="UP000034196"/>
    </source>
</evidence>
<dbReference type="InterPro" id="IPR027417">
    <property type="entry name" value="P-loop_NTPase"/>
</dbReference>
<dbReference type="CDD" id="cd00009">
    <property type="entry name" value="AAA"/>
    <property type="match status" value="1"/>
</dbReference>
<dbReference type="Gene3D" id="3.40.50.300">
    <property type="entry name" value="P-loop containing nucleotide triphosphate hydrolases"/>
    <property type="match status" value="1"/>
</dbReference>
<dbReference type="Proteomes" id="UP000034196">
    <property type="component" value="Unassembled WGS sequence"/>
</dbReference>
<dbReference type="AlphaFoldDB" id="A0A1J4NJX6"/>
<dbReference type="InterPro" id="IPR052934">
    <property type="entry name" value="Methyl-DNA_Rec/Restrict_Enz"/>
</dbReference>
<proteinExistence type="predicted"/>
<dbReference type="InterPro" id="IPR011704">
    <property type="entry name" value="ATPase_dyneun-rel_AAA"/>
</dbReference>
<dbReference type="OrthoDB" id="9781481at2"/>
<organism evidence="2 3">
    <name type="scientific">Streptomyces mangrovisoli</name>
    <dbReference type="NCBI Taxonomy" id="1428628"/>
    <lineage>
        <taxon>Bacteria</taxon>
        <taxon>Bacillati</taxon>
        <taxon>Actinomycetota</taxon>
        <taxon>Actinomycetes</taxon>
        <taxon>Kitasatosporales</taxon>
        <taxon>Streptomycetaceae</taxon>
        <taxon>Streptomyces</taxon>
    </lineage>
</organism>
<evidence type="ECO:0000313" key="2">
    <source>
        <dbReference type="EMBL" id="OIJ62560.1"/>
    </source>
</evidence>
<dbReference type="PANTHER" id="PTHR37291:SF1">
    <property type="entry name" value="TYPE IV METHYL-DIRECTED RESTRICTION ENZYME ECOKMCRB SUBUNIT"/>
    <property type="match status" value="1"/>
</dbReference>
<keyword evidence="3" id="KW-1185">Reference proteome</keyword>
<gene>
    <name evidence="2" type="ORF">WN71_038885</name>
</gene>
<feature type="non-terminal residue" evidence="2">
    <location>
        <position position="1"/>
    </location>
</feature>
<dbReference type="STRING" id="1428628.WN71_038885"/>
<dbReference type="GO" id="GO:0016887">
    <property type="term" value="F:ATP hydrolysis activity"/>
    <property type="evidence" value="ECO:0007669"/>
    <property type="project" value="InterPro"/>
</dbReference>
<feature type="domain" description="AAA+ ATPase" evidence="1">
    <location>
        <begin position="364"/>
        <end position="528"/>
    </location>
</feature>
<dbReference type="GO" id="GO:0005524">
    <property type="term" value="F:ATP binding"/>
    <property type="evidence" value="ECO:0007669"/>
    <property type="project" value="InterPro"/>
</dbReference>
<name>A0A1J4NJX6_9ACTN</name>
<dbReference type="SUPFAM" id="SSF52540">
    <property type="entry name" value="P-loop containing nucleoside triphosphate hydrolases"/>
    <property type="match status" value="1"/>
</dbReference>
<dbReference type="RefSeq" id="WP_071369955.1">
    <property type="nucleotide sequence ID" value="NZ_LAVA02000168.1"/>
</dbReference>
<protein>
    <recommendedName>
        <fullName evidence="1">AAA+ ATPase domain-containing protein</fullName>
    </recommendedName>
</protein>
<reference evidence="2" key="1">
    <citation type="submission" date="2016-10" db="EMBL/GenBank/DDBJ databases">
        <title>Genome sequence of Streptomyces mangrovisoli MUSC 149.</title>
        <authorList>
            <person name="Lee L.-H."/>
            <person name="Ser H.-L."/>
        </authorList>
    </citation>
    <scope>NUCLEOTIDE SEQUENCE [LARGE SCALE GENOMIC DNA]</scope>
    <source>
        <strain evidence="2">MUSC 149</strain>
    </source>
</reference>
<accession>A0A1J4NJX6</accession>
<evidence type="ECO:0000259" key="1">
    <source>
        <dbReference type="SMART" id="SM00382"/>
    </source>
</evidence>
<sequence>QRVHHSGGGSKGVWRITSLGRHALVQSDDPDDLLEVTRSALSYADKHRAGYQYATKILEVVLPGQWVVLEDVAEMADLDPDRFAAWLCGIRPPGGQRVLGSDGRPPHQIHPVPEQIERWRQLLAAEGLPLEADGAAPFAQCLSADELRAVLARSDAVDRERLAVLRAWLIRGAAVQGVNLVPKWLAEGFCSLAASRLQSLPEGLSKDELKLLVDDRYGHLSYNQRTELADQLAVFVDRVHPGDLIATFSAGRLRLGTVTGPAEFTTAPDGRSNLRRTVDWSAVEADHSDLPEELQAKLSSQHDVVDLTQLLDVLTELLDQSSEGEVDVSSSRRALSLPDPTVELADELLVDLSWLQEVRDLLDHRRQVIFYGPPGTGKTFLAQAVAEHLAGDSHAVKLVQFHPSYAYEDFFEGFRPVQRSGADGTVGFELRPGPFRKLVASAEENPETPHFLIIDEINRANLAKVFGELYFVLEYRNRTVDLQYSGEFTLPSNIYLIGTMNTADRSIALVDAAMRRRFAFLALHPDEQPTRDLLPRWLAREGLAHAAADVPGLLRTLNARIEDKDFRVGPSYLMRESVHLDGGLERVWRTEILPLLEEHHYGDGTDVTKRYGLPVLRRALAADRISSTDRGDAVPPAAVPGTDAG</sequence>
<comment type="caution">
    <text evidence="2">The sequence shown here is derived from an EMBL/GenBank/DDBJ whole genome shotgun (WGS) entry which is preliminary data.</text>
</comment>
<dbReference type="SMART" id="SM00382">
    <property type="entry name" value="AAA"/>
    <property type="match status" value="1"/>
</dbReference>
<dbReference type="InterPro" id="IPR003593">
    <property type="entry name" value="AAA+_ATPase"/>
</dbReference>
<dbReference type="Pfam" id="PF07728">
    <property type="entry name" value="AAA_5"/>
    <property type="match status" value="1"/>
</dbReference>
<dbReference type="PANTHER" id="PTHR37291">
    <property type="entry name" value="5-METHYLCYTOSINE-SPECIFIC RESTRICTION ENZYME B"/>
    <property type="match status" value="1"/>
</dbReference>
<dbReference type="EMBL" id="LAVA02000168">
    <property type="protein sequence ID" value="OIJ62560.1"/>
    <property type="molecule type" value="Genomic_DNA"/>
</dbReference>